<comment type="similarity">
    <text evidence="3">Belongs to the glycosyltransferase 2 family.</text>
</comment>
<evidence type="ECO:0000259" key="13">
    <source>
        <dbReference type="Pfam" id="PF00535"/>
    </source>
</evidence>
<evidence type="ECO:0000256" key="1">
    <source>
        <dbReference type="ARBA" id="ARBA00004389"/>
    </source>
</evidence>
<name>A0A1B1Y801_9FLAO</name>
<reference evidence="14 15" key="1">
    <citation type="submission" date="2016-02" db="EMBL/GenBank/DDBJ databases">
        <authorList>
            <person name="Wen L."/>
            <person name="He K."/>
            <person name="Yang H."/>
        </authorList>
    </citation>
    <scope>NUCLEOTIDE SEQUENCE [LARGE SCALE GENOMIC DNA]</scope>
    <source>
        <strain evidence="14 15">CZ1127</strain>
    </source>
</reference>
<evidence type="ECO:0000256" key="6">
    <source>
        <dbReference type="ARBA" id="ARBA00022679"/>
    </source>
</evidence>
<dbReference type="PANTHER" id="PTHR10859">
    <property type="entry name" value="GLYCOSYL TRANSFERASE"/>
    <property type="match status" value="1"/>
</dbReference>
<sequence>MKTGIIIPCYNEANRLNVNEFIRFAKENKNYHLCFVNDGSKDNTLEVLENLQTKSPNNITVIDVKINAGKAAAVRTGVKYLNRMEDISYIGFMDADLSTDFNDFKKLVRTLKFRDELTFVYGSRGKGEGQIERSFFRNVFSKMVKMIVLMILGLPIEDTQCGAKVFKKEIINVAYKDKFLTRWLFDVEIFIRLKKYYGSKVIMNKIYEQPLTKWVHVDDSKLGVKDAVQIPYMLLSIWFSYNITSALSS</sequence>
<accession>A0A1B1Y801</accession>
<dbReference type="OrthoDB" id="952827at2"/>
<evidence type="ECO:0000256" key="8">
    <source>
        <dbReference type="ARBA" id="ARBA00022824"/>
    </source>
</evidence>
<evidence type="ECO:0000256" key="3">
    <source>
        <dbReference type="ARBA" id="ARBA00006739"/>
    </source>
</evidence>
<evidence type="ECO:0000256" key="9">
    <source>
        <dbReference type="ARBA" id="ARBA00022968"/>
    </source>
</evidence>
<dbReference type="KEGG" id="wfu:AXE80_11675"/>
<comment type="catalytic activity">
    <reaction evidence="12">
        <text>a di-trans,poly-cis-dolichyl phosphate + UDP-alpha-D-glucose = a di-trans,poly-cis-dolichyl beta-D-glucosyl phosphate + UDP</text>
        <dbReference type="Rhea" id="RHEA:15401"/>
        <dbReference type="Rhea" id="RHEA-COMP:19498"/>
        <dbReference type="Rhea" id="RHEA-COMP:19502"/>
        <dbReference type="ChEBI" id="CHEBI:57525"/>
        <dbReference type="ChEBI" id="CHEBI:57683"/>
        <dbReference type="ChEBI" id="CHEBI:58223"/>
        <dbReference type="ChEBI" id="CHEBI:58885"/>
        <dbReference type="EC" id="2.4.1.117"/>
    </reaction>
    <physiologicalReaction direction="left-to-right" evidence="12">
        <dbReference type="Rhea" id="RHEA:15402"/>
    </physiologicalReaction>
</comment>
<evidence type="ECO:0000256" key="5">
    <source>
        <dbReference type="ARBA" id="ARBA00022676"/>
    </source>
</evidence>
<evidence type="ECO:0000256" key="11">
    <source>
        <dbReference type="ARBA" id="ARBA00023136"/>
    </source>
</evidence>
<evidence type="ECO:0000256" key="2">
    <source>
        <dbReference type="ARBA" id="ARBA00004922"/>
    </source>
</evidence>
<keyword evidence="9" id="KW-0735">Signal-anchor</keyword>
<evidence type="ECO:0000256" key="7">
    <source>
        <dbReference type="ARBA" id="ARBA00022692"/>
    </source>
</evidence>
<evidence type="ECO:0000256" key="10">
    <source>
        <dbReference type="ARBA" id="ARBA00022989"/>
    </source>
</evidence>
<dbReference type="InterPro" id="IPR001173">
    <property type="entry name" value="Glyco_trans_2-like"/>
</dbReference>
<keyword evidence="15" id="KW-1185">Reference proteome</keyword>
<gene>
    <name evidence="14" type="ORF">AXE80_11675</name>
</gene>
<feature type="domain" description="Glycosyltransferase 2-like" evidence="13">
    <location>
        <begin position="5"/>
        <end position="132"/>
    </location>
</feature>
<dbReference type="RefSeq" id="WP_068827530.1">
    <property type="nucleotide sequence ID" value="NZ_CP014224.1"/>
</dbReference>
<evidence type="ECO:0000313" key="15">
    <source>
        <dbReference type="Proteomes" id="UP000092967"/>
    </source>
</evidence>
<dbReference type="PANTHER" id="PTHR10859:SF91">
    <property type="entry name" value="DOLICHYL-PHOSPHATE BETA-GLUCOSYLTRANSFERASE"/>
    <property type="match status" value="1"/>
</dbReference>
<dbReference type="GO" id="GO:0006487">
    <property type="term" value="P:protein N-linked glycosylation"/>
    <property type="evidence" value="ECO:0007669"/>
    <property type="project" value="TreeGrafter"/>
</dbReference>
<dbReference type="InterPro" id="IPR029044">
    <property type="entry name" value="Nucleotide-diphossugar_trans"/>
</dbReference>
<keyword evidence="10" id="KW-1133">Transmembrane helix</keyword>
<protein>
    <recommendedName>
        <fullName evidence="4">dolichyl-phosphate beta-glucosyltransferase</fullName>
        <ecNumber evidence="4">2.4.1.117</ecNumber>
    </recommendedName>
</protein>
<dbReference type="CDD" id="cd04188">
    <property type="entry name" value="DPG_synthase"/>
    <property type="match status" value="1"/>
</dbReference>
<keyword evidence="6 14" id="KW-0808">Transferase</keyword>
<evidence type="ECO:0000256" key="4">
    <source>
        <dbReference type="ARBA" id="ARBA00012583"/>
    </source>
</evidence>
<dbReference type="EMBL" id="CP014224">
    <property type="protein sequence ID" value="ANW96902.1"/>
    <property type="molecule type" value="Genomic_DNA"/>
</dbReference>
<dbReference type="AlphaFoldDB" id="A0A1B1Y801"/>
<keyword evidence="5" id="KW-0328">Glycosyltransferase</keyword>
<dbReference type="Pfam" id="PF00535">
    <property type="entry name" value="Glycos_transf_2"/>
    <property type="match status" value="1"/>
</dbReference>
<dbReference type="Gene3D" id="3.90.550.10">
    <property type="entry name" value="Spore Coat Polysaccharide Biosynthesis Protein SpsA, Chain A"/>
    <property type="match status" value="1"/>
</dbReference>
<keyword evidence="7" id="KW-0812">Transmembrane</keyword>
<evidence type="ECO:0000256" key="12">
    <source>
        <dbReference type="ARBA" id="ARBA00045097"/>
    </source>
</evidence>
<keyword evidence="8" id="KW-0256">Endoplasmic reticulum</keyword>
<dbReference type="EC" id="2.4.1.117" evidence="4"/>
<dbReference type="SUPFAM" id="SSF53448">
    <property type="entry name" value="Nucleotide-diphospho-sugar transferases"/>
    <property type="match status" value="1"/>
</dbReference>
<keyword evidence="11" id="KW-0472">Membrane</keyword>
<comment type="pathway">
    <text evidence="2">Protein modification; protein glycosylation.</text>
</comment>
<proteinExistence type="inferred from homology"/>
<dbReference type="Proteomes" id="UP000092967">
    <property type="component" value="Chromosome"/>
</dbReference>
<organism evidence="14 15">
    <name type="scientific">Wenyingzhuangia fucanilytica</name>
    <dbReference type="NCBI Taxonomy" id="1790137"/>
    <lineage>
        <taxon>Bacteria</taxon>
        <taxon>Pseudomonadati</taxon>
        <taxon>Bacteroidota</taxon>
        <taxon>Flavobacteriia</taxon>
        <taxon>Flavobacteriales</taxon>
        <taxon>Flavobacteriaceae</taxon>
        <taxon>Wenyingzhuangia</taxon>
    </lineage>
</organism>
<dbReference type="STRING" id="1790137.AXE80_11675"/>
<dbReference type="GO" id="GO:0004581">
    <property type="term" value="F:dolichyl-phosphate beta-glucosyltransferase activity"/>
    <property type="evidence" value="ECO:0007669"/>
    <property type="project" value="UniProtKB-EC"/>
</dbReference>
<comment type="subcellular location">
    <subcellularLocation>
        <location evidence="1">Endoplasmic reticulum membrane</location>
        <topology evidence="1">Single-pass membrane protein</topology>
    </subcellularLocation>
</comment>
<dbReference type="InterPro" id="IPR035518">
    <property type="entry name" value="DPG_synthase"/>
</dbReference>
<evidence type="ECO:0000313" key="14">
    <source>
        <dbReference type="EMBL" id="ANW96902.1"/>
    </source>
</evidence>